<dbReference type="PROSITE" id="PS51462">
    <property type="entry name" value="NUDIX"/>
    <property type="match status" value="1"/>
</dbReference>
<dbReference type="InterPro" id="IPR015797">
    <property type="entry name" value="NUDIX_hydrolase-like_dom_sf"/>
</dbReference>
<accession>A0ABR3T413</accession>
<feature type="domain" description="Nudix hydrolase" evidence="3">
    <location>
        <begin position="103"/>
        <end position="281"/>
    </location>
</feature>
<dbReference type="PANTHER" id="PTHR11839">
    <property type="entry name" value="UDP/ADP-SUGAR PYROPHOSPHATASE"/>
    <property type="match status" value="1"/>
</dbReference>
<dbReference type="Gene3D" id="3.90.79.10">
    <property type="entry name" value="Nucleoside Triphosphate Pyrophosphohydrolase"/>
    <property type="match status" value="1"/>
</dbReference>
<evidence type="ECO:0000259" key="3">
    <source>
        <dbReference type="PROSITE" id="PS51462"/>
    </source>
</evidence>
<comment type="cofactor">
    <cofactor evidence="1">
        <name>Mg(2+)</name>
        <dbReference type="ChEBI" id="CHEBI:18420"/>
    </cofactor>
</comment>
<dbReference type="SUPFAM" id="SSF55811">
    <property type="entry name" value="Nudix"/>
    <property type="match status" value="1"/>
</dbReference>
<evidence type="ECO:0000313" key="5">
    <source>
        <dbReference type="Proteomes" id="UP001521184"/>
    </source>
</evidence>
<keyword evidence="5" id="KW-1185">Reference proteome</keyword>
<comment type="caution">
    <text evidence="4">The sequence shown here is derived from an EMBL/GenBank/DDBJ whole genome shotgun (WGS) entry which is preliminary data.</text>
</comment>
<proteinExistence type="predicted"/>
<dbReference type="CDD" id="cd03424">
    <property type="entry name" value="NUDIX_ADPRase_Nudt5_UGPPase_Nudt14"/>
    <property type="match status" value="1"/>
</dbReference>
<organism evidence="4 5">
    <name type="scientific">Diplodia intermedia</name>
    <dbReference type="NCBI Taxonomy" id="856260"/>
    <lineage>
        <taxon>Eukaryota</taxon>
        <taxon>Fungi</taxon>
        <taxon>Dikarya</taxon>
        <taxon>Ascomycota</taxon>
        <taxon>Pezizomycotina</taxon>
        <taxon>Dothideomycetes</taxon>
        <taxon>Dothideomycetes incertae sedis</taxon>
        <taxon>Botryosphaeriales</taxon>
        <taxon>Botryosphaeriaceae</taxon>
        <taxon>Diplodia</taxon>
    </lineage>
</organism>
<evidence type="ECO:0000256" key="2">
    <source>
        <dbReference type="ARBA" id="ARBA00022801"/>
    </source>
</evidence>
<keyword evidence="2" id="KW-0378">Hydrolase</keyword>
<evidence type="ECO:0000313" key="4">
    <source>
        <dbReference type="EMBL" id="KAL1634274.1"/>
    </source>
</evidence>
<gene>
    <name evidence="4" type="ORF">SLS58_010747</name>
</gene>
<dbReference type="PANTHER" id="PTHR11839:SF18">
    <property type="entry name" value="NUDIX HYDROLASE DOMAIN-CONTAINING PROTEIN"/>
    <property type="match status" value="1"/>
</dbReference>
<name>A0ABR3T413_9PEZI</name>
<dbReference type="Proteomes" id="UP001521184">
    <property type="component" value="Unassembled WGS sequence"/>
</dbReference>
<reference evidence="4 5" key="1">
    <citation type="journal article" date="2023" name="Plant Dis.">
        <title>First Report of Diplodia intermedia Causing Canker and Dieback Diseases on Apple Trees in Canada.</title>
        <authorList>
            <person name="Ellouze W."/>
            <person name="Ilyukhin E."/>
            <person name="Sulman M."/>
            <person name="Ali S."/>
        </authorList>
    </citation>
    <scope>NUCLEOTIDE SEQUENCE [LARGE SCALE GENOMIC DNA]</scope>
    <source>
        <strain evidence="4 5">M45-28</strain>
    </source>
</reference>
<protein>
    <recommendedName>
        <fullName evidence="3">Nudix hydrolase domain-containing protein</fullName>
    </recommendedName>
</protein>
<dbReference type="InterPro" id="IPR000086">
    <property type="entry name" value="NUDIX_hydrolase_dom"/>
</dbReference>
<evidence type="ECO:0000256" key="1">
    <source>
        <dbReference type="ARBA" id="ARBA00001946"/>
    </source>
</evidence>
<dbReference type="EMBL" id="JAKEKT020000135">
    <property type="protein sequence ID" value="KAL1634274.1"/>
    <property type="molecule type" value="Genomic_DNA"/>
</dbReference>
<sequence length="289" mass="32716">MSGDSFDLDFIQKDRLTVPVSLVKGLNEKQLLGMKAFTDWCKTLKKSLDQQNEENHDFHKSPYTLKAIKIESVNFFGARIGFLKFEATISNASKSVLPGVVFLRGGSVAVLMILRPRDRPNERLVIMTEQPRIPAGSLAFLEIPAGMLDDQDDFGGKAAEEIEEETGLKIHKRDLKNMTEMVINSAKNVTDEAQLNNETRVSTMEKLQDAMYPSPGGSDEYIPIFVWEKTLDRQQIQELKGKLSGDRRQGEMIRLRLIDYEDFWRIGARDAKALAAWALYESLKRSGDL</sequence>